<protein>
    <submittedName>
        <fullName evidence="4">Helix-turn-helix domain-containing protein</fullName>
    </submittedName>
</protein>
<dbReference type="GO" id="GO:0003700">
    <property type="term" value="F:DNA-binding transcription factor activity"/>
    <property type="evidence" value="ECO:0007669"/>
    <property type="project" value="TreeGrafter"/>
</dbReference>
<dbReference type="PROSITE" id="PS50943">
    <property type="entry name" value="HTH_CROC1"/>
    <property type="match status" value="1"/>
</dbReference>
<dbReference type="GO" id="GO:0003677">
    <property type="term" value="F:DNA binding"/>
    <property type="evidence" value="ECO:0007669"/>
    <property type="project" value="UniProtKB-KW"/>
</dbReference>
<feature type="domain" description="Sin" evidence="3">
    <location>
        <begin position="72"/>
        <end position="110"/>
    </location>
</feature>
<dbReference type="Pfam" id="PF01381">
    <property type="entry name" value="HTH_3"/>
    <property type="match status" value="1"/>
</dbReference>
<accession>A0A9X4AJ86</accession>
<reference evidence="4" key="1">
    <citation type="submission" date="2022-06" db="EMBL/GenBank/DDBJ databases">
        <title>Aquibacillus sp. a new bacterium isolated from soil saline samples.</title>
        <authorList>
            <person name="Galisteo C."/>
            <person name="De La Haba R."/>
            <person name="Sanchez-Porro C."/>
            <person name="Ventosa A."/>
        </authorList>
    </citation>
    <scope>NUCLEOTIDE SEQUENCE</scope>
    <source>
        <strain evidence="4">JCM 12387</strain>
    </source>
</reference>
<name>A0A9X4AJ86_9BACI</name>
<evidence type="ECO:0000259" key="2">
    <source>
        <dbReference type="PROSITE" id="PS50943"/>
    </source>
</evidence>
<evidence type="ECO:0000256" key="1">
    <source>
        <dbReference type="ARBA" id="ARBA00023125"/>
    </source>
</evidence>
<proteinExistence type="predicted"/>
<dbReference type="SUPFAM" id="SSF47406">
    <property type="entry name" value="SinR repressor dimerisation domain-like"/>
    <property type="match status" value="1"/>
</dbReference>
<dbReference type="SMART" id="SM00530">
    <property type="entry name" value="HTH_XRE"/>
    <property type="match status" value="1"/>
</dbReference>
<keyword evidence="5" id="KW-1185">Reference proteome</keyword>
<dbReference type="InterPro" id="IPR036281">
    <property type="entry name" value="SinR/SinI_dimer_dom_sf"/>
</dbReference>
<dbReference type="AlphaFoldDB" id="A0A9X4AJ86"/>
<dbReference type="InterPro" id="IPR010982">
    <property type="entry name" value="Lambda_DNA-bd_dom_sf"/>
</dbReference>
<dbReference type="SUPFAM" id="SSF47413">
    <property type="entry name" value="lambda repressor-like DNA-binding domains"/>
    <property type="match status" value="1"/>
</dbReference>
<dbReference type="CDD" id="cd00093">
    <property type="entry name" value="HTH_XRE"/>
    <property type="match status" value="1"/>
</dbReference>
<dbReference type="GO" id="GO:0046983">
    <property type="term" value="F:protein dimerization activity"/>
    <property type="evidence" value="ECO:0007669"/>
    <property type="project" value="InterPro"/>
</dbReference>
<dbReference type="EMBL" id="JAMQJZ010000013">
    <property type="protein sequence ID" value="MDC3421766.1"/>
    <property type="molecule type" value="Genomic_DNA"/>
</dbReference>
<gene>
    <name evidence="4" type="ORF">NC661_15440</name>
</gene>
<evidence type="ECO:0000313" key="4">
    <source>
        <dbReference type="EMBL" id="MDC3421766.1"/>
    </source>
</evidence>
<evidence type="ECO:0000313" key="5">
    <source>
        <dbReference type="Proteomes" id="UP001145072"/>
    </source>
</evidence>
<dbReference type="RefSeq" id="WP_259866104.1">
    <property type="nucleotide sequence ID" value="NZ_JAMQJZ010000013.1"/>
</dbReference>
<dbReference type="InterPro" id="IPR050807">
    <property type="entry name" value="TransReg_Diox_bact_type"/>
</dbReference>
<dbReference type="Proteomes" id="UP001145072">
    <property type="component" value="Unassembled WGS sequence"/>
</dbReference>
<dbReference type="PROSITE" id="PS51500">
    <property type="entry name" value="SIN"/>
    <property type="match status" value="1"/>
</dbReference>
<dbReference type="Gene3D" id="1.10.260.40">
    <property type="entry name" value="lambda repressor-like DNA-binding domains"/>
    <property type="match status" value="1"/>
</dbReference>
<dbReference type="PANTHER" id="PTHR46797:SF1">
    <property type="entry name" value="METHYLPHOSPHONATE SYNTHASE"/>
    <property type="match status" value="1"/>
</dbReference>
<keyword evidence="1" id="KW-0238">DNA-binding</keyword>
<dbReference type="GO" id="GO:0005829">
    <property type="term" value="C:cytosol"/>
    <property type="evidence" value="ECO:0007669"/>
    <property type="project" value="TreeGrafter"/>
</dbReference>
<dbReference type="InterPro" id="IPR001387">
    <property type="entry name" value="Cro/C1-type_HTH"/>
</dbReference>
<sequence>MIGERIRLLRREKGLSITKLASLAGISKSYLSYIERNIQKNPSLQVLSKIAITLDTTIEYLLGEQQEMYTTSYMKQDSNMIDEEWEVLFQKAIEQGMSKEDFMEIHDFVKYKNWMSSQKKV</sequence>
<dbReference type="PANTHER" id="PTHR46797">
    <property type="entry name" value="HTH-TYPE TRANSCRIPTIONAL REGULATOR"/>
    <property type="match status" value="1"/>
</dbReference>
<evidence type="ECO:0000259" key="3">
    <source>
        <dbReference type="PROSITE" id="PS51500"/>
    </source>
</evidence>
<organism evidence="4 5">
    <name type="scientific">Aquibacillus koreensis</name>
    <dbReference type="NCBI Taxonomy" id="279446"/>
    <lineage>
        <taxon>Bacteria</taxon>
        <taxon>Bacillati</taxon>
        <taxon>Bacillota</taxon>
        <taxon>Bacilli</taxon>
        <taxon>Bacillales</taxon>
        <taxon>Bacillaceae</taxon>
        <taxon>Aquibacillus</taxon>
    </lineage>
</organism>
<dbReference type="InterPro" id="IPR010981">
    <property type="entry name" value="SinR/SinI_dimer_dom"/>
</dbReference>
<feature type="domain" description="HTH cro/C1-type" evidence="2">
    <location>
        <begin position="6"/>
        <end position="61"/>
    </location>
</feature>
<comment type="caution">
    <text evidence="4">The sequence shown here is derived from an EMBL/GenBank/DDBJ whole genome shotgun (WGS) entry which is preliminary data.</text>
</comment>